<keyword evidence="2" id="KW-1185">Reference proteome</keyword>
<proteinExistence type="predicted"/>
<dbReference type="RefSeq" id="WP_176738442.1">
    <property type="nucleotide sequence ID" value="NZ_FMHW01000002.1"/>
</dbReference>
<protein>
    <submittedName>
        <fullName evidence="1">Uncharacterized protein</fullName>
    </submittedName>
</protein>
<dbReference type="AlphaFoldDB" id="A0A1C6SJC2"/>
<evidence type="ECO:0000313" key="2">
    <source>
        <dbReference type="Proteomes" id="UP000198959"/>
    </source>
</evidence>
<organism evidence="1 2">
    <name type="scientific">Micromonospora pallida</name>
    <dbReference type="NCBI Taxonomy" id="145854"/>
    <lineage>
        <taxon>Bacteria</taxon>
        <taxon>Bacillati</taxon>
        <taxon>Actinomycetota</taxon>
        <taxon>Actinomycetes</taxon>
        <taxon>Micromonosporales</taxon>
        <taxon>Micromonosporaceae</taxon>
        <taxon>Micromonospora</taxon>
    </lineage>
</organism>
<reference evidence="2" key="1">
    <citation type="submission" date="2016-06" db="EMBL/GenBank/DDBJ databases">
        <authorList>
            <person name="Varghese N."/>
            <person name="Submissions Spin"/>
        </authorList>
    </citation>
    <scope>NUCLEOTIDE SEQUENCE [LARGE SCALE GENOMIC DNA]</scope>
    <source>
        <strain evidence="2">DSM 43817</strain>
    </source>
</reference>
<accession>A0A1C6SJC2</accession>
<gene>
    <name evidence="1" type="ORF">GA0074692_2743</name>
</gene>
<sequence>MSEAAFIFPTAPRADAIRVLNELAESQLDQWVAAGPIYVWLVDEGSGLYLDWEPDDVASLERAVGCRPAWGVQIQYRLSRRQSMVALALSLLRLGGIAVDDFCNHAWTAEEIEADTLISDGRFGEPPVR</sequence>
<name>A0A1C6SJC2_9ACTN</name>
<evidence type="ECO:0000313" key="1">
    <source>
        <dbReference type="EMBL" id="SCL29533.1"/>
    </source>
</evidence>
<dbReference type="EMBL" id="FMHW01000002">
    <property type="protein sequence ID" value="SCL29533.1"/>
    <property type="molecule type" value="Genomic_DNA"/>
</dbReference>
<dbReference type="Proteomes" id="UP000198959">
    <property type="component" value="Unassembled WGS sequence"/>
</dbReference>